<feature type="domain" description="PPIase FKBP-type" evidence="10">
    <location>
        <begin position="175"/>
        <end position="261"/>
    </location>
</feature>
<keyword evidence="12" id="KW-1185">Reference proteome</keyword>
<dbReference type="Gene3D" id="3.10.50.40">
    <property type="match status" value="3"/>
</dbReference>
<evidence type="ECO:0000313" key="11">
    <source>
        <dbReference type="EMBL" id="KAB1200268.1"/>
    </source>
</evidence>
<dbReference type="FunFam" id="1.25.40.10:FF:000008">
    <property type="entry name" value="Peptidylprolyl isomerase"/>
    <property type="match status" value="1"/>
</dbReference>
<dbReference type="Pfam" id="PF00254">
    <property type="entry name" value="FKBP_C"/>
    <property type="match status" value="3"/>
</dbReference>
<name>A0A6A1UJW3_9ROSI</name>
<feature type="region of interest" description="Disordered" evidence="9">
    <location>
        <begin position="550"/>
        <end position="593"/>
    </location>
</feature>
<dbReference type="PANTHER" id="PTHR46512">
    <property type="entry name" value="PEPTIDYLPROLYL ISOMERASE"/>
    <property type="match status" value="1"/>
</dbReference>
<evidence type="ECO:0000256" key="8">
    <source>
        <dbReference type="PROSITE-ProRule" id="PRU00339"/>
    </source>
</evidence>
<feature type="region of interest" description="Disordered" evidence="9">
    <location>
        <begin position="1"/>
        <end position="52"/>
    </location>
</feature>
<evidence type="ECO:0000256" key="3">
    <source>
        <dbReference type="ARBA" id="ARBA00013194"/>
    </source>
</evidence>
<comment type="catalytic activity">
    <reaction evidence="1 7">
        <text>[protein]-peptidylproline (omega=180) = [protein]-peptidylproline (omega=0)</text>
        <dbReference type="Rhea" id="RHEA:16237"/>
        <dbReference type="Rhea" id="RHEA-COMP:10747"/>
        <dbReference type="Rhea" id="RHEA-COMP:10748"/>
        <dbReference type="ChEBI" id="CHEBI:83833"/>
        <dbReference type="ChEBI" id="CHEBI:83834"/>
        <dbReference type="EC" id="5.2.1.8"/>
    </reaction>
</comment>
<dbReference type="PROSITE" id="PS50005">
    <property type="entry name" value="TPR"/>
    <property type="match status" value="1"/>
</dbReference>
<dbReference type="OrthoDB" id="1902587at2759"/>
<evidence type="ECO:0000256" key="2">
    <source>
        <dbReference type="ARBA" id="ARBA00006577"/>
    </source>
</evidence>
<keyword evidence="4" id="KW-0677">Repeat</keyword>
<dbReference type="Proteomes" id="UP000516437">
    <property type="component" value="Unassembled WGS sequence"/>
</dbReference>
<dbReference type="EC" id="5.2.1.8" evidence="3 7"/>
<evidence type="ECO:0000256" key="6">
    <source>
        <dbReference type="ARBA" id="ARBA00023235"/>
    </source>
</evidence>
<dbReference type="SUPFAM" id="SSF54534">
    <property type="entry name" value="FKBP-like"/>
    <property type="match status" value="3"/>
</dbReference>
<dbReference type="Gene3D" id="1.25.40.10">
    <property type="entry name" value="Tetratricopeptide repeat domain"/>
    <property type="match status" value="1"/>
</dbReference>
<feature type="domain" description="PPIase FKBP-type" evidence="10">
    <location>
        <begin position="292"/>
        <end position="384"/>
    </location>
</feature>
<comment type="caution">
    <text evidence="11">The sequence shown here is derived from an EMBL/GenBank/DDBJ whole genome shotgun (WGS) entry which is preliminary data.</text>
</comment>
<organism evidence="11 12">
    <name type="scientific">Morella rubra</name>
    <name type="common">Chinese bayberry</name>
    <dbReference type="NCBI Taxonomy" id="262757"/>
    <lineage>
        <taxon>Eukaryota</taxon>
        <taxon>Viridiplantae</taxon>
        <taxon>Streptophyta</taxon>
        <taxon>Embryophyta</taxon>
        <taxon>Tracheophyta</taxon>
        <taxon>Spermatophyta</taxon>
        <taxon>Magnoliopsida</taxon>
        <taxon>eudicotyledons</taxon>
        <taxon>Gunneridae</taxon>
        <taxon>Pentapetalae</taxon>
        <taxon>rosids</taxon>
        <taxon>fabids</taxon>
        <taxon>Fagales</taxon>
        <taxon>Myricaceae</taxon>
        <taxon>Morella</taxon>
    </lineage>
</organism>
<feature type="domain" description="PPIase FKBP-type" evidence="10">
    <location>
        <begin position="51"/>
        <end position="147"/>
    </location>
</feature>
<dbReference type="SMART" id="SM00028">
    <property type="entry name" value="TPR"/>
    <property type="match status" value="3"/>
</dbReference>
<dbReference type="InterPro" id="IPR050754">
    <property type="entry name" value="FKBP4/5/8-like"/>
</dbReference>
<dbReference type="PANTHER" id="PTHR46512:SF8">
    <property type="entry name" value="PEPTIDYLPROLYL ISOMERASE"/>
    <property type="match status" value="1"/>
</dbReference>
<dbReference type="AlphaFoldDB" id="A0A6A1UJW3"/>
<feature type="repeat" description="TPR" evidence="8">
    <location>
        <begin position="484"/>
        <end position="517"/>
    </location>
</feature>
<comment type="similarity">
    <text evidence="2">Belongs to the FKBP-type PPIase family.</text>
</comment>
<dbReference type="Pfam" id="PF13432">
    <property type="entry name" value="TPR_16"/>
    <property type="match status" value="1"/>
</dbReference>
<evidence type="ECO:0000256" key="5">
    <source>
        <dbReference type="ARBA" id="ARBA00022803"/>
    </source>
</evidence>
<dbReference type="PROSITE" id="PS50059">
    <property type="entry name" value="FKBP_PPIASE"/>
    <property type="match status" value="3"/>
</dbReference>
<evidence type="ECO:0000256" key="1">
    <source>
        <dbReference type="ARBA" id="ARBA00000971"/>
    </source>
</evidence>
<evidence type="ECO:0000259" key="10">
    <source>
        <dbReference type="PROSITE" id="PS50059"/>
    </source>
</evidence>
<dbReference type="FunFam" id="3.10.50.40:FF:000029">
    <property type="entry name" value="Peptidylprolyl isomerase"/>
    <property type="match status" value="1"/>
</dbReference>
<dbReference type="InterPro" id="IPR019734">
    <property type="entry name" value="TPR_rpt"/>
</dbReference>
<feature type="compositionally biased region" description="Basic and acidic residues" evidence="9">
    <location>
        <begin position="1"/>
        <end position="26"/>
    </location>
</feature>
<proteinExistence type="inferred from homology"/>
<keyword evidence="5 8" id="KW-0802">TPR repeat</keyword>
<reference evidence="11 12" key="1">
    <citation type="journal article" date="2019" name="Plant Biotechnol. J.">
        <title>The red bayberry genome and genetic basis of sex determination.</title>
        <authorList>
            <person name="Jia H.M."/>
            <person name="Jia H.J."/>
            <person name="Cai Q.L."/>
            <person name="Wang Y."/>
            <person name="Zhao H.B."/>
            <person name="Yang W.F."/>
            <person name="Wang G.Y."/>
            <person name="Li Y.H."/>
            <person name="Zhan D.L."/>
            <person name="Shen Y.T."/>
            <person name="Niu Q.F."/>
            <person name="Chang L."/>
            <person name="Qiu J."/>
            <person name="Zhao L."/>
            <person name="Xie H.B."/>
            <person name="Fu W.Y."/>
            <person name="Jin J."/>
            <person name="Li X.W."/>
            <person name="Jiao Y."/>
            <person name="Zhou C.C."/>
            <person name="Tu T."/>
            <person name="Chai C.Y."/>
            <person name="Gao J.L."/>
            <person name="Fan L.J."/>
            <person name="van de Weg E."/>
            <person name="Wang J.Y."/>
            <person name="Gao Z.S."/>
        </authorList>
    </citation>
    <scope>NUCLEOTIDE SEQUENCE [LARGE SCALE GENOMIC DNA]</scope>
    <source>
        <tissue evidence="11">Leaves</tissue>
    </source>
</reference>
<keyword evidence="7" id="KW-0697">Rotamase</keyword>
<evidence type="ECO:0000256" key="4">
    <source>
        <dbReference type="ARBA" id="ARBA00022737"/>
    </source>
</evidence>
<accession>A0A6A1UJW3</accession>
<evidence type="ECO:0000313" key="12">
    <source>
        <dbReference type="Proteomes" id="UP000516437"/>
    </source>
</evidence>
<sequence>MAVDEDKVQEFAPKKEKRPTDDEERKKKIVPGSLMKALMRPGGGDSRPSDGDQVIYHCTIRTLDGVVVESTRSEYGGKGTPIRNVLGKSKMILGLLEGIPTMEKGEVGMFKMKSQLHYGEDDCPVSASTDFPKDNELHFEIEMIDFFKARVVSDDLGVVKKVINEGQGWESPREPYEVKVWISAKAGNGNLILSHMEGEPYFFTFGKSEVPKGLEMGIGTMARAEKAVIYVTSQYLTPSFLIPVVEGFDEVYFEVELVHFIQVRDMLGDGRLIKRRIRDGKGEFPMDCPLHDSLLRVHYKGMLLNEPKRIFYDTRADNDGQPLEFSSGEGLVPEGFEMSVRLMLPGELALVTCPPDYAYDKFPRPANVPEGAYVEWEIELLGFETPKDWTGMDFKSIMHEAEKIRLTGNKLFKEGKFELAKAKYDKLLREFNHVNPQDDDEGKEFGNTRNLLNLNVAACHLKLGECSKSIEMCNKVLDANPAHAKALYRRGMAYMAAGDFEEARGDFQMIIKVDKSSEADATAALLKLQQKEQEVERKARKQFKGLFDKKPGEIAEAGDREEDPNTGEKQNDISKEDSDGDNSEVSQEDAGAADARQMGWFSRFWPASRRIFSGLGLQRCNIL</sequence>
<dbReference type="InterPro" id="IPR046357">
    <property type="entry name" value="PPIase_dom_sf"/>
</dbReference>
<dbReference type="GO" id="GO:0003755">
    <property type="term" value="F:peptidyl-prolyl cis-trans isomerase activity"/>
    <property type="evidence" value="ECO:0007669"/>
    <property type="project" value="UniProtKB-KW"/>
</dbReference>
<keyword evidence="6 7" id="KW-0413">Isomerase</keyword>
<protein>
    <recommendedName>
        <fullName evidence="3 7">peptidylprolyl isomerase</fullName>
        <ecNumber evidence="3 7">5.2.1.8</ecNumber>
    </recommendedName>
</protein>
<dbReference type="EMBL" id="RXIC02000187">
    <property type="protein sequence ID" value="KAB1200268.1"/>
    <property type="molecule type" value="Genomic_DNA"/>
</dbReference>
<dbReference type="InterPro" id="IPR011990">
    <property type="entry name" value="TPR-like_helical_dom_sf"/>
</dbReference>
<gene>
    <name evidence="11" type="ORF">CJ030_MR0G007694</name>
</gene>
<dbReference type="FunFam" id="3.10.50.40:FF:000039">
    <property type="entry name" value="Peptidylprolyl isomerase"/>
    <property type="match status" value="1"/>
</dbReference>
<dbReference type="FunFam" id="3.10.50.40:FF:000052">
    <property type="entry name" value="Peptidylprolyl isomerase"/>
    <property type="match status" value="1"/>
</dbReference>
<dbReference type="InterPro" id="IPR001179">
    <property type="entry name" value="PPIase_FKBP_dom"/>
</dbReference>
<evidence type="ECO:0000256" key="7">
    <source>
        <dbReference type="PROSITE-ProRule" id="PRU00277"/>
    </source>
</evidence>
<dbReference type="SUPFAM" id="SSF48452">
    <property type="entry name" value="TPR-like"/>
    <property type="match status" value="1"/>
</dbReference>
<evidence type="ECO:0000256" key="9">
    <source>
        <dbReference type="SAM" id="MobiDB-lite"/>
    </source>
</evidence>